<proteinExistence type="predicted"/>
<evidence type="ECO:0000313" key="2">
    <source>
        <dbReference type="Proteomes" id="UP000195386"/>
    </source>
</evidence>
<sequence length="152" mass="17452">MMYDLTGYMVINGKDAWTEYSAFLCEDRPEDSTNVSELLKPPEMKEYTAVDFRERNGEELPEQLPLPCCKARDLTLYLAVCASSLPECEAKRLTLMKILMQGWVILQVKGISTEYRLYYKSATSADILTDAFDGSTVARWKIKFREPKPVLF</sequence>
<dbReference type="EMBL" id="NFII01000005">
    <property type="protein sequence ID" value="OUO01408.1"/>
    <property type="molecule type" value="Genomic_DNA"/>
</dbReference>
<dbReference type="RefSeq" id="WP_087425877.1">
    <property type="nucleotide sequence ID" value="NZ_NFII01000005.1"/>
</dbReference>
<dbReference type="AlphaFoldDB" id="A0A1Y3Z127"/>
<name>A0A1Y3Z127_9BACE</name>
<reference evidence="2" key="1">
    <citation type="submission" date="2017-04" db="EMBL/GenBank/DDBJ databases">
        <title>Function of individual gut microbiota members based on whole genome sequencing of pure cultures obtained from chicken caecum.</title>
        <authorList>
            <person name="Medvecky M."/>
            <person name="Cejkova D."/>
            <person name="Polansky O."/>
            <person name="Karasova D."/>
            <person name="Kubasova T."/>
            <person name="Cizek A."/>
            <person name="Rychlik I."/>
        </authorList>
    </citation>
    <scope>NUCLEOTIDE SEQUENCE [LARGE SCALE GENOMIC DNA]</scope>
    <source>
        <strain evidence="2">An43</strain>
    </source>
</reference>
<accession>A0A1Y3Z127</accession>
<comment type="caution">
    <text evidence="1">The sequence shown here is derived from an EMBL/GenBank/DDBJ whole genome shotgun (WGS) entry which is preliminary data.</text>
</comment>
<organism evidence="1 2">
    <name type="scientific">Bacteroides clarus</name>
    <dbReference type="NCBI Taxonomy" id="626929"/>
    <lineage>
        <taxon>Bacteria</taxon>
        <taxon>Pseudomonadati</taxon>
        <taxon>Bacteroidota</taxon>
        <taxon>Bacteroidia</taxon>
        <taxon>Bacteroidales</taxon>
        <taxon>Bacteroidaceae</taxon>
        <taxon>Bacteroides</taxon>
    </lineage>
</organism>
<dbReference type="Proteomes" id="UP000195386">
    <property type="component" value="Unassembled WGS sequence"/>
</dbReference>
<evidence type="ECO:0000313" key="1">
    <source>
        <dbReference type="EMBL" id="OUO01408.1"/>
    </source>
</evidence>
<gene>
    <name evidence="1" type="ORF">B5F97_07055</name>
</gene>
<protein>
    <submittedName>
        <fullName evidence="1">Uncharacterized protein</fullName>
    </submittedName>
</protein>